<evidence type="ECO:0000256" key="1">
    <source>
        <dbReference type="SAM" id="Coils"/>
    </source>
</evidence>
<protein>
    <submittedName>
        <fullName evidence="2">Nuclease A inhibitor family protein</fullName>
    </submittedName>
</protein>
<dbReference type="SUPFAM" id="SSF82602">
    <property type="entry name" value="Nuclease A inhibitor (NuiA)"/>
    <property type="match status" value="1"/>
</dbReference>
<dbReference type="Proteomes" id="UP001442494">
    <property type="component" value="Unassembled WGS sequence"/>
</dbReference>
<proteinExistence type="predicted"/>
<dbReference type="Pfam" id="PF07924">
    <property type="entry name" value="NuiA"/>
    <property type="match status" value="1"/>
</dbReference>
<feature type="coiled-coil region" evidence="1">
    <location>
        <begin position="82"/>
        <end position="109"/>
    </location>
</feature>
<sequence length="139" mass="15930">MNNSELIDQLKSASEGLLFMSESDYPFEVFLWESSNQTSLTRENLTTQKVLELTGHPQDTPVEVVTVDYFFRVATTEQDWYGEEELNTLKKYQKLVETLNNNLSDLKVYRIGEIEIDVYIIGQTSTGDYAVLSTKVVET</sequence>
<dbReference type="InterPro" id="IPR036587">
    <property type="entry name" value="NucleaseA_inhib-like_sf"/>
</dbReference>
<gene>
    <name evidence="2" type="ORF">NDI37_21935</name>
</gene>
<keyword evidence="3" id="KW-1185">Reference proteome</keyword>
<dbReference type="InterPro" id="IPR012489">
    <property type="entry name" value="NucleaseA_inhib-like"/>
</dbReference>
<comment type="caution">
    <text evidence="2">The sequence shown here is derived from an EMBL/GenBank/DDBJ whole genome shotgun (WGS) entry which is preliminary data.</text>
</comment>
<evidence type="ECO:0000313" key="2">
    <source>
        <dbReference type="EMBL" id="MEP0867115.1"/>
    </source>
</evidence>
<dbReference type="RefSeq" id="WP_190417164.1">
    <property type="nucleotide sequence ID" value="NZ_JAMPKK010000059.1"/>
</dbReference>
<organism evidence="2 3">
    <name type="scientific">Funiculus sociatus GB2-A5</name>
    <dbReference type="NCBI Taxonomy" id="2933946"/>
    <lineage>
        <taxon>Bacteria</taxon>
        <taxon>Bacillati</taxon>
        <taxon>Cyanobacteriota</taxon>
        <taxon>Cyanophyceae</taxon>
        <taxon>Coleofasciculales</taxon>
        <taxon>Coleofasciculaceae</taxon>
        <taxon>Funiculus</taxon>
    </lineage>
</organism>
<reference evidence="2 3" key="1">
    <citation type="submission" date="2022-04" db="EMBL/GenBank/DDBJ databases">
        <title>Positive selection, recombination, and allopatry shape intraspecific diversity of widespread and dominant cyanobacteria.</title>
        <authorList>
            <person name="Wei J."/>
            <person name="Shu W."/>
            <person name="Hu C."/>
        </authorList>
    </citation>
    <scope>NUCLEOTIDE SEQUENCE [LARGE SCALE GENOMIC DNA]</scope>
    <source>
        <strain evidence="2 3">GB2-A5</strain>
    </source>
</reference>
<keyword evidence="1" id="KW-0175">Coiled coil</keyword>
<name>A0ABV0JUH4_9CYAN</name>
<dbReference type="EMBL" id="JAMPKK010000059">
    <property type="protein sequence ID" value="MEP0867115.1"/>
    <property type="molecule type" value="Genomic_DNA"/>
</dbReference>
<evidence type="ECO:0000313" key="3">
    <source>
        <dbReference type="Proteomes" id="UP001442494"/>
    </source>
</evidence>
<accession>A0ABV0JUH4</accession>
<dbReference type="Gene3D" id="3.40.1460.10">
    <property type="entry name" value="Nuclease A inhibitor-like"/>
    <property type="match status" value="1"/>
</dbReference>